<name>A0A8J8Q306_9EURY</name>
<sequence length="1026" mass="113811">MSLPFGDDGEPVEELEKFGARIEGEDDPSDPILINNKEWAIERYDPVEEEIETYAGAWPRAMIENAQAEPRQPLWIGVSESSGREVPVEFDRLFRHVFYGGSTGTGKTTKMYNDAVALMYGGHGVTIIDPKGDDIYDLLRRVPKERWDDVIYIAPGDDFLDKSVGFNLFETYHDPDETGFNEEIEGIVDDFKELLRAGDFWGNRMDRVMKTMVRGMIRHEFEFTPLELYYALLDEENRKQYADLIASADDDDIAFIEVYTRQIADHLTEQELDALVGRLKDWVENPITRQILAQRESDVSIAEAVNEGKIIICKNDLPGEAKRMVATAVMRRVWTCVNDRINPSEKKVRELAGVNTSGGDYNPYFLMIDECDDVLTEASQIDKMLTKARSKKLGLLLATQTLHQLDAEAQQAILSNCNTLVSLNPLLPDEARALSDRFGGKDPRDLTQIPDYHAQTKLRHEDDSFMAKLTPPYPPLHSIEEAFELIQQSTERYGIERQSGREVLDNLFFAGTGESDAADAVGRENTSSGVAEPMDVDDVEAAQTALKAIYDETIRAESKSVDTPDAERAVTDATGLEYTQASNIVERLEAAGALEQRSTSEGLEVFVTPEGRGQIGLETGSGGSGGKSKHRHMLREVYEWGTRTGYEMKLPTQDGDELPDAVGEIPPTIVPDGDLSEDEYEQIVRSRLESDYPELLGLSGTETLYIEAESKGLSKPGGPIKNAAKAPSPEQLLFVVGDGGDDGLTKNAERLASIFGADGSDPFVSIRTPSDVARKFYTRGQLEMMGDSETEKLALVPGDASIEWVELESGAIVCRDRDTDAVYLRFEGAEEYREREPTDAPATVHYNPEDSNYVVERDGDVERKYGAKGLVAEDWTRIYEPVVPEVIFREHGHESVPEPDAFRIAIVPNDDRDLAGESELLMFDVGSGEAVPIDTWLDGSTNGVTTEPADPESESEAEFESESDDVTDRDDGDESSPDAVPLREPEEPVPAPEVPEQRPSPERESGAAGDSDEEEESETDNPFNSI</sequence>
<evidence type="ECO:0000259" key="2">
    <source>
        <dbReference type="Pfam" id="PF12696"/>
    </source>
</evidence>
<feature type="compositionally biased region" description="Basic and acidic residues" evidence="1">
    <location>
        <begin position="14"/>
        <end position="23"/>
    </location>
</feature>
<dbReference type="OrthoDB" id="214394at2157"/>
<comment type="caution">
    <text evidence="3">The sequence shown here is derived from an EMBL/GenBank/DDBJ whole genome shotgun (WGS) entry which is preliminary data.</text>
</comment>
<feature type="compositionally biased region" description="Acidic residues" evidence="1">
    <location>
        <begin position="1010"/>
        <end position="1019"/>
    </location>
</feature>
<evidence type="ECO:0000256" key="1">
    <source>
        <dbReference type="SAM" id="MobiDB-lite"/>
    </source>
</evidence>
<dbReference type="EMBL" id="PHNJ01000021">
    <property type="protein sequence ID" value="TYL36195.1"/>
    <property type="molecule type" value="Genomic_DNA"/>
</dbReference>
<accession>A0A8J8Q306</accession>
<dbReference type="RefSeq" id="WP_148860498.1">
    <property type="nucleotide sequence ID" value="NZ_PHNJ01000021.1"/>
</dbReference>
<evidence type="ECO:0000313" key="4">
    <source>
        <dbReference type="Proteomes" id="UP000766904"/>
    </source>
</evidence>
<dbReference type="Proteomes" id="UP000766904">
    <property type="component" value="Unassembled WGS sequence"/>
</dbReference>
<proteinExistence type="predicted"/>
<dbReference type="SUPFAM" id="SSF52540">
    <property type="entry name" value="P-loop containing nucleoside triphosphate hydrolases"/>
    <property type="match status" value="1"/>
</dbReference>
<dbReference type="Gene3D" id="3.40.50.300">
    <property type="entry name" value="P-loop containing nucleotide triphosphate hydrolases"/>
    <property type="match status" value="2"/>
</dbReference>
<evidence type="ECO:0000313" key="3">
    <source>
        <dbReference type="EMBL" id="TYL36195.1"/>
    </source>
</evidence>
<protein>
    <recommendedName>
        <fullName evidence="2">TraD/TraG TraM recognition site domain-containing protein</fullName>
    </recommendedName>
</protein>
<dbReference type="InterPro" id="IPR027417">
    <property type="entry name" value="P-loop_NTPase"/>
</dbReference>
<dbReference type="PANTHER" id="PTHR30121:SF6">
    <property type="entry name" value="SLR6007 PROTEIN"/>
    <property type="match status" value="1"/>
</dbReference>
<reference evidence="3" key="1">
    <citation type="submission" date="2017-11" db="EMBL/GenBank/DDBJ databases">
        <authorList>
            <person name="Kajale S.C."/>
            <person name="Sharma A."/>
        </authorList>
    </citation>
    <scope>NUCLEOTIDE SEQUENCE</scope>
    <source>
        <strain evidence="3">LS1_42</strain>
    </source>
</reference>
<dbReference type="InterPro" id="IPR051162">
    <property type="entry name" value="T4SS_component"/>
</dbReference>
<dbReference type="InterPro" id="IPR032689">
    <property type="entry name" value="TraG-D_C"/>
</dbReference>
<feature type="region of interest" description="Disordered" evidence="1">
    <location>
        <begin position="1"/>
        <end position="29"/>
    </location>
</feature>
<organism evidence="3 4">
    <name type="scientific">Natronococcus pandeyae</name>
    <dbReference type="NCBI Taxonomy" id="2055836"/>
    <lineage>
        <taxon>Archaea</taxon>
        <taxon>Methanobacteriati</taxon>
        <taxon>Methanobacteriota</taxon>
        <taxon>Stenosarchaea group</taxon>
        <taxon>Halobacteria</taxon>
        <taxon>Halobacteriales</taxon>
        <taxon>Natrialbaceae</taxon>
        <taxon>Natronococcus</taxon>
    </lineage>
</organism>
<gene>
    <name evidence="3" type="ORF">CV102_23965</name>
</gene>
<feature type="domain" description="TraD/TraG TraM recognition site" evidence="2">
    <location>
        <begin position="365"/>
        <end position="444"/>
    </location>
</feature>
<dbReference type="AlphaFoldDB" id="A0A8J8Q306"/>
<feature type="compositionally biased region" description="Basic and acidic residues" evidence="1">
    <location>
        <begin position="995"/>
        <end position="1005"/>
    </location>
</feature>
<feature type="compositionally biased region" description="Acidic residues" evidence="1">
    <location>
        <begin position="949"/>
        <end position="976"/>
    </location>
</feature>
<feature type="region of interest" description="Disordered" evidence="1">
    <location>
        <begin position="934"/>
        <end position="1026"/>
    </location>
</feature>
<dbReference type="CDD" id="cd01127">
    <property type="entry name" value="TrwB_TraG_TraD_VirD4"/>
    <property type="match status" value="1"/>
</dbReference>
<dbReference type="Pfam" id="PF12696">
    <property type="entry name" value="TraG-D_C"/>
    <property type="match status" value="1"/>
</dbReference>
<keyword evidence="4" id="KW-1185">Reference proteome</keyword>
<dbReference type="PANTHER" id="PTHR30121">
    <property type="entry name" value="UNCHARACTERIZED PROTEIN YJGR-RELATED"/>
    <property type="match status" value="1"/>
</dbReference>